<organism evidence="3 4">
    <name type="scientific">Fonsecaea erecta</name>
    <dbReference type="NCBI Taxonomy" id="1367422"/>
    <lineage>
        <taxon>Eukaryota</taxon>
        <taxon>Fungi</taxon>
        <taxon>Dikarya</taxon>
        <taxon>Ascomycota</taxon>
        <taxon>Pezizomycotina</taxon>
        <taxon>Eurotiomycetes</taxon>
        <taxon>Chaetothyriomycetidae</taxon>
        <taxon>Chaetothyriales</taxon>
        <taxon>Herpotrichiellaceae</taxon>
        <taxon>Fonsecaea</taxon>
    </lineage>
</organism>
<proteinExistence type="inferred from homology"/>
<comment type="similarity">
    <text evidence="1">Belongs to the ribonucleoside diphosphate reductase large chain family.</text>
</comment>
<dbReference type="Pfam" id="PF02867">
    <property type="entry name" value="Ribonuc_red_lgC"/>
    <property type="match status" value="1"/>
</dbReference>
<dbReference type="STRING" id="1367422.A0A178Z682"/>
<dbReference type="OrthoDB" id="3000483at2759"/>
<dbReference type="PANTHER" id="PTHR11573">
    <property type="entry name" value="RIBONUCLEOSIDE-DIPHOSPHATE REDUCTASE LARGE CHAIN"/>
    <property type="match status" value="1"/>
</dbReference>
<dbReference type="Gene3D" id="3.20.70.20">
    <property type="match status" value="1"/>
</dbReference>
<dbReference type="InterPro" id="IPR000788">
    <property type="entry name" value="RNR_lg_C"/>
</dbReference>
<protein>
    <recommendedName>
        <fullName evidence="2">Ribonucleotide reductase large subunit C-terminal domain-containing protein</fullName>
    </recommendedName>
</protein>
<dbReference type="InterPro" id="IPR039718">
    <property type="entry name" value="Rrm1"/>
</dbReference>
<dbReference type="GO" id="GO:0005524">
    <property type="term" value="F:ATP binding"/>
    <property type="evidence" value="ECO:0007669"/>
    <property type="project" value="TreeGrafter"/>
</dbReference>
<evidence type="ECO:0000313" key="3">
    <source>
        <dbReference type="EMBL" id="OAP54565.1"/>
    </source>
</evidence>
<dbReference type="PANTHER" id="PTHR11573:SF6">
    <property type="entry name" value="RIBONUCLEOSIDE-DIPHOSPHATE REDUCTASE LARGE SUBUNIT"/>
    <property type="match status" value="1"/>
</dbReference>
<name>A0A178Z682_9EURO</name>
<dbReference type="GO" id="GO:0005971">
    <property type="term" value="C:ribonucleoside-diphosphate reductase complex"/>
    <property type="evidence" value="ECO:0007669"/>
    <property type="project" value="TreeGrafter"/>
</dbReference>
<evidence type="ECO:0000313" key="4">
    <source>
        <dbReference type="Proteomes" id="UP000078343"/>
    </source>
</evidence>
<keyword evidence="4" id="KW-1185">Reference proteome</keyword>
<feature type="domain" description="Ribonucleotide reductase large subunit C-terminal" evidence="2">
    <location>
        <begin position="9"/>
        <end position="86"/>
    </location>
</feature>
<evidence type="ECO:0000259" key="2">
    <source>
        <dbReference type="Pfam" id="PF02867"/>
    </source>
</evidence>
<dbReference type="GO" id="GO:0009263">
    <property type="term" value="P:deoxyribonucleotide biosynthetic process"/>
    <property type="evidence" value="ECO:0007669"/>
    <property type="project" value="TreeGrafter"/>
</dbReference>
<reference evidence="3 4" key="1">
    <citation type="submission" date="2016-04" db="EMBL/GenBank/DDBJ databases">
        <title>Draft genome of Fonsecaea erecta CBS 125763.</title>
        <authorList>
            <person name="Weiss V.A."/>
            <person name="Vicente V.A."/>
            <person name="Raittz R.T."/>
            <person name="Moreno L.F."/>
            <person name="De Souza E.M."/>
            <person name="Pedrosa F.O."/>
            <person name="Steffens M.B."/>
            <person name="Faoro H."/>
            <person name="Tadra-Sfeir M.Z."/>
            <person name="Najafzadeh M.J."/>
            <person name="Felipe M.S."/>
            <person name="Teixeira M."/>
            <person name="Sun J."/>
            <person name="Xi L."/>
            <person name="Gomes R."/>
            <person name="De Azevedo C.M."/>
            <person name="Salgado C.G."/>
            <person name="Da Silva M.B."/>
            <person name="Nascimento M.F."/>
            <person name="Queiroz-Telles F."/>
            <person name="Attili D.S."/>
            <person name="Gorbushina A."/>
        </authorList>
    </citation>
    <scope>NUCLEOTIDE SEQUENCE [LARGE SCALE GENOMIC DNA]</scope>
    <source>
        <strain evidence="3 4">CBS 125763</strain>
    </source>
</reference>
<comment type="caution">
    <text evidence="3">The sequence shown here is derived from an EMBL/GenBank/DDBJ whole genome shotgun (WGS) entry which is preliminary data.</text>
</comment>
<dbReference type="EMBL" id="LVYI01000013">
    <property type="protein sequence ID" value="OAP54565.1"/>
    <property type="molecule type" value="Genomic_DNA"/>
</dbReference>
<dbReference type="GeneID" id="30015181"/>
<evidence type="ECO:0000256" key="1">
    <source>
        <dbReference type="ARBA" id="ARBA00010406"/>
    </source>
</evidence>
<dbReference type="Proteomes" id="UP000078343">
    <property type="component" value="Unassembled WGS sequence"/>
</dbReference>
<dbReference type="SUPFAM" id="SSF51998">
    <property type="entry name" value="PFL-like glycyl radical enzymes"/>
    <property type="match status" value="1"/>
</dbReference>
<dbReference type="GO" id="GO:0004748">
    <property type="term" value="F:ribonucleoside-diphosphate reductase activity, thioredoxin disulfide as acceptor"/>
    <property type="evidence" value="ECO:0007669"/>
    <property type="project" value="TreeGrafter"/>
</dbReference>
<accession>A0A178Z682</accession>
<sequence length="100" mass="10750">MSTSRQVPEIPKYGIRNSLLVALMPTASTSQLVGEDASSCISRRVLTEEFQVVNPSLLEDLVDLGLWSDNTKNRIITEGGSIQTISTSGAGIPNTNKQTT</sequence>
<dbReference type="AlphaFoldDB" id="A0A178Z682"/>
<gene>
    <name evidence="3" type="ORF">AYL99_11013</name>
</gene>
<dbReference type="RefSeq" id="XP_018687932.1">
    <property type="nucleotide sequence ID" value="XM_018842519.1"/>
</dbReference>